<keyword evidence="4" id="KW-1185">Reference proteome</keyword>
<feature type="region of interest" description="Disordered" evidence="1">
    <location>
        <begin position="130"/>
        <end position="156"/>
    </location>
</feature>
<feature type="domain" description="FHA" evidence="2">
    <location>
        <begin position="104"/>
        <end position="188"/>
    </location>
</feature>
<name>A0AB34FDY4_9HYPO</name>
<sequence>MPSNDIVMNNTVDIDTDTDMHSDTFAWLVPTAPSSPAQRALGLASNAPLVVPSSSLPAHLAAHLPHTLLLPGSASDGDDRSQCPPPCGAVRLAFSHPTKHPGCFTIGTDPSACDLVLLAPRPLFSTVATPSSRLGASAGGAGVNQSSQEPRDSAECDQGFVSPQHCAITFDDRARLVLHDFSARGTAVWSGCASDGDMTDHTWILNDNDNNNNGDATLAAGASPIVIDIQGARFRLVLNDRLSADAETYRARVDAFCAPTVKARPDSLHDDGDPVSASASVMMPWIAAAAATAGGQHHQHHPAVDWLRKGGLLLPSETPPARVFKPVVVTAHGRDPACAVVQGVYLWNVARPWEPMVRASA</sequence>
<dbReference type="InterPro" id="IPR000253">
    <property type="entry name" value="FHA_dom"/>
</dbReference>
<protein>
    <submittedName>
        <fullName evidence="3">Glycerol kinase</fullName>
    </submittedName>
</protein>
<gene>
    <name evidence="3" type="ORF">O9K51_10222</name>
</gene>
<keyword evidence="3" id="KW-0808">Transferase</keyword>
<evidence type="ECO:0000313" key="4">
    <source>
        <dbReference type="Proteomes" id="UP001163105"/>
    </source>
</evidence>
<evidence type="ECO:0000313" key="3">
    <source>
        <dbReference type="EMBL" id="KAJ6437249.1"/>
    </source>
</evidence>
<keyword evidence="3" id="KW-0418">Kinase</keyword>
<accession>A0AB34FDY4</accession>
<dbReference type="EMBL" id="JAQHRD010000013">
    <property type="protein sequence ID" value="KAJ6437249.1"/>
    <property type="molecule type" value="Genomic_DNA"/>
</dbReference>
<organism evidence="3 4">
    <name type="scientific">Purpureocillium lavendulum</name>
    <dbReference type="NCBI Taxonomy" id="1247861"/>
    <lineage>
        <taxon>Eukaryota</taxon>
        <taxon>Fungi</taxon>
        <taxon>Dikarya</taxon>
        <taxon>Ascomycota</taxon>
        <taxon>Pezizomycotina</taxon>
        <taxon>Sordariomycetes</taxon>
        <taxon>Hypocreomycetidae</taxon>
        <taxon>Hypocreales</taxon>
        <taxon>Ophiocordycipitaceae</taxon>
        <taxon>Purpureocillium</taxon>
    </lineage>
</organism>
<reference evidence="3" key="1">
    <citation type="submission" date="2023-01" db="EMBL/GenBank/DDBJ databases">
        <title>The growth and conidiation of Purpureocillium lavendulum are regulated by nitrogen source and histone H3K14 acetylation.</title>
        <authorList>
            <person name="Tang P."/>
            <person name="Han J."/>
            <person name="Zhang C."/>
            <person name="Tang P."/>
            <person name="Qi F."/>
            <person name="Zhang K."/>
            <person name="Liang L."/>
        </authorList>
    </citation>
    <scope>NUCLEOTIDE SEQUENCE</scope>
    <source>
        <strain evidence="3">YMF1.00683</strain>
    </source>
</reference>
<dbReference type="GO" id="GO:0016301">
    <property type="term" value="F:kinase activity"/>
    <property type="evidence" value="ECO:0007669"/>
    <property type="project" value="UniProtKB-KW"/>
</dbReference>
<evidence type="ECO:0000259" key="2">
    <source>
        <dbReference type="PROSITE" id="PS50006"/>
    </source>
</evidence>
<evidence type="ECO:0000256" key="1">
    <source>
        <dbReference type="SAM" id="MobiDB-lite"/>
    </source>
</evidence>
<dbReference type="Proteomes" id="UP001163105">
    <property type="component" value="Unassembled WGS sequence"/>
</dbReference>
<dbReference type="PROSITE" id="PS50006">
    <property type="entry name" value="FHA_DOMAIN"/>
    <property type="match status" value="1"/>
</dbReference>
<proteinExistence type="predicted"/>
<comment type="caution">
    <text evidence="3">The sequence shown here is derived from an EMBL/GenBank/DDBJ whole genome shotgun (WGS) entry which is preliminary data.</text>
</comment>
<dbReference type="AlphaFoldDB" id="A0AB34FDY4"/>